<proteinExistence type="predicted"/>
<evidence type="ECO:0000313" key="4">
    <source>
        <dbReference type="Proteomes" id="UP000216339"/>
    </source>
</evidence>
<dbReference type="InterPro" id="IPR013517">
    <property type="entry name" value="FG-GAP"/>
</dbReference>
<dbReference type="Pfam" id="PF07593">
    <property type="entry name" value="UnbV_ASPIC"/>
    <property type="match status" value="1"/>
</dbReference>
<dbReference type="PANTHER" id="PTHR16026:SF0">
    <property type="entry name" value="CARTILAGE ACIDIC PROTEIN 1"/>
    <property type="match status" value="1"/>
</dbReference>
<dbReference type="InterPro" id="IPR028994">
    <property type="entry name" value="Integrin_alpha_N"/>
</dbReference>
<dbReference type="PANTHER" id="PTHR16026">
    <property type="entry name" value="CARTILAGE ACIDIC PROTEIN 1"/>
    <property type="match status" value="1"/>
</dbReference>
<sequence length="1140" mass="121529">MTPLLGLFRSASFRSASRRALAAGSCVLGTLLAGCGGAGEDALFVRLDPAESGVAFENALAEDASFNILNYLYYYNGGGVAAGDVDGDGRPDLYFTQNEGPNALYLNRTEPGGPVRFEDVTEAAGVGGTSDWDFGVTMADVDGDGRLDLYVSALGAYQGQRGRNELFLNEGPGPDGVPRFREAAAEVGLDFEGFGTQATFFDYDRDGDLDAYLLNHAVHTDRTYERPEETRLRDERSGDRLYRNDSEAGQLPRFTEVTEEAGITSGISGYGLSVVASDLDGDGWPDLYVGNDFHENDFVYLNNGDGTFREVSQTALAHSSRFSMGADAADVDNDGDADLVVLDMMPRDEAIRQTSAGDDSYDIDAFKRQIGYGPQVARNSLQINRGPGPDGTPRFSDVATLSGIEATDWSWAALLADLDLDGHRDLFVTNGIWRRPNDLDYINYISDAQIQQNLEQGMTEENLALLEQMPQVAVPNEAFRGVGGFRFEEAPEWGLGDEGFSNGAATADLDGDGDLDLVVNNVNAPASIYLNRAAERGATALQISLEGEAPNTFGTGAHVTVWTDSLRQTAEAQPTRGFLSSVDPRLVVGLGGAAQAERVQVTWPDGAVQTLTDVPAGPLTLRQADAGPPSEAPTTTEEPALFTDVSAALAPDWRHEENTFIDFNRERLMPHMLSRLGPALAVGDVDGDGLDDLFVGGARVQANVLFRQTASGFAPASVPLWDEDAERETEAVAAVFFDANGDGALDLYVGTAGNEFRGDADPIRDRLYLGDGAGGFEAAPAGSLPDLFVHVGDVAAADWDGDGDTDLFVGGRVVPREYGNPARSALLENDGRGRFRDATADLGPDLAEVGMVARAAFADLDGDGRPDLALAGEWMAPTVFRNTGAGFERAETGMDDATGWWTALDVADFDGDGDLDLALGNLGLNSRVRASAEHPARLWLSDFDGNDALDGILTSYRDGADYPLSTVGVLRQQFPEFKQRFTSFAAFGARTVPDLFGDRADDAVQRTATTFASAVALNDGAGRFTLRPLPDWAQVEPVYAIACDDVDGDGVLDLVLGGGLLGVRPDRGRYDAGHGLVLRGDGSGAFEPVELNRGLVLDGEVRALRFLDAADGSRLLVSAPSDGPLQILRLGPEAERVAAR</sequence>
<organism evidence="3 4">
    <name type="scientific">Rubrivirga marina</name>
    <dbReference type="NCBI Taxonomy" id="1196024"/>
    <lineage>
        <taxon>Bacteria</taxon>
        <taxon>Pseudomonadati</taxon>
        <taxon>Rhodothermota</taxon>
        <taxon>Rhodothermia</taxon>
        <taxon>Rhodothermales</taxon>
        <taxon>Rubricoccaceae</taxon>
        <taxon>Rubrivirga</taxon>
    </lineage>
</organism>
<dbReference type="Gene3D" id="2.130.10.130">
    <property type="entry name" value="Integrin alpha, N-terminal"/>
    <property type="match status" value="4"/>
</dbReference>
<evidence type="ECO:0000313" key="3">
    <source>
        <dbReference type="EMBL" id="PAP75426.1"/>
    </source>
</evidence>
<feature type="domain" description="ASPIC/UnbV" evidence="2">
    <location>
        <begin position="555"/>
        <end position="617"/>
    </location>
</feature>
<name>A0A271IW11_9BACT</name>
<dbReference type="InterPro" id="IPR027039">
    <property type="entry name" value="Crtac1"/>
</dbReference>
<evidence type="ECO:0000256" key="1">
    <source>
        <dbReference type="ARBA" id="ARBA00022729"/>
    </source>
</evidence>
<dbReference type="Pfam" id="PF13517">
    <property type="entry name" value="FG-GAP_3"/>
    <property type="match status" value="4"/>
</dbReference>
<comment type="caution">
    <text evidence="3">The sequence shown here is derived from an EMBL/GenBank/DDBJ whole genome shotgun (WGS) entry which is preliminary data.</text>
</comment>
<evidence type="ECO:0000259" key="2">
    <source>
        <dbReference type="Pfam" id="PF07593"/>
    </source>
</evidence>
<protein>
    <recommendedName>
        <fullName evidence="2">ASPIC/UnbV domain-containing protein</fullName>
    </recommendedName>
</protein>
<dbReference type="Proteomes" id="UP000216339">
    <property type="component" value="Unassembled WGS sequence"/>
</dbReference>
<keyword evidence="4" id="KW-1185">Reference proteome</keyword>
<dbReference type="AlphaFoldDB" id="A0A271IW11"/>
<keyword evidence="1" id="KW-0732">Signal</keyword>
<accession>A0A271IW11</accession>
<dbReference type="InterPro" id="IPR011519">
    <property type="entry name" value="UnbV_ASPIC"/>
</dbReference>
<dbReference type="SUPFAM" id="SSF69318">
    <property type="entry name" value="Integrin alpha N-terminal domain"/>
    <property type="match status" value="3"/>
</dbReference>
<gene>
    <name evidence="3" type="ORF">BSZ37_02685</name>
</gene>
<reference evidence="3 4" key="1">
    <citation type="submission" date="2016-11" db="EMBL/GenBank/DDBJ databases">
        <title>Study of marine rhodopsin-containing bacteria.</title>
        <authorList>
            <person name="Yoshizawa S."/>
            <person name="Kumagai Y."/>
            <person name="Kogure K."/>
        </authorList>
    </citation>
    <scope>NUCLEOTIDE SEQUENCE [LARGE SCALE GENOMIC DNA]</scope>
    <source>
        <strain evidence="3 4">SAORIC-28</strain>
    </source>
</reference>
<dbReference type="EMBL" id="MQWD01000001">
    <property type="protein sequence ID" value="PAP75426.1"/>
    <property type="molecule type" value="Genomic_DNA"/>
</dbReference>